<feature type="coiled-coil region" evidence="1">
    <location>
        <begin position="14"/>
        <end position="41"/>
    </location>
</feature>
<proteinExistence type="predicted"/>
<protein>
    <submittedName>
        <fullName evidence="2">Uncharacterized protein</fullName>
    </submittedName>
</protein>
<dbReference type="Proteomes" id="UP001216907">
    <property type="component" value="Unassembled WGS sequence"/>
</dbReference>
<dbReference type="EMBL" id="JARRAG010000002">
    <property type="protein sequence ID" value="MDG3004397.1"/>
    <property type="molecule type" value="Genomic_DNA"/>
</dbReference>
<evidence type="ECO:0000313" key="3">
    <source>
        <dbReference type="Proteomes" id="UP001216907"/>
    </source>
</evidence>
<keyword evidence="1" id="KW-0175">Coiled coil</keyword>
<sequence>MSEIELSVLSRRRLDRRIESREELEREVAAWEEERNDRRVETRWRFTTADARVRLRRLDPSLPQW</sequence>
<gene>
    <name evidence="2" type="ORF">PZE19_11475</name>
</gene>
<organism evidence="2 3">
    <name type="scientific">Paludisphaera mucosa</name>
    <dbReference type="NCBI Taxonomy" id="3030827"/>
    <lineage>
        <taxon>Bacteria</taxon>
        <taxon>Pseudomonadati</taxon>
        <taxon>Planctomycetota</taxon>
        <taxon>Planctomycetia</taxon>
        <taxon>Isosphaerales</taxon>
        <taxon>Isosphaeraceae</taxon>
        <taxon>Paludisphaera</taxon>
    </lineage>
</organism>
<name>A0ABT6FA51_9BACT</name>
<reference evidence="2 3" key="1">
    <citation type="submission" date="2023-03" db="EMBL/GenBank/DDBJ databases">
        <title>Paludisphaera mucosa sp. nov. a novel planctomycete from northern fen.</title>
        <authorList>
            <person name="Ivanova A."/>
        </authorList>
    </citation>
    <scope>NUCLEOTIDE SEQUENCE [LARGE SCALE GENOMIC DNA]</scope>
    <source>
        <strain evidence="2 3">Pla2</strain>
    </source>
</reference>
<dbReference type="RefSeq" id="WP_277860755.1">
    <property type="nucleotide sequence ID" value="NZ_JARRAG010000002.1"/>
</dbReference>
<comment type="caution">
    <text evidence="2">The sequence shown here is derived from an EMBL/GenBank/DDBJ whole genome shotgun (WGS) entry which is preliminary data.</text>
</comment>
<evidence type="ECO:0000256" key="1">
    <source>
        <dbReference type="SAM" id="Coils"/>
    </source>
</evidence>
<keyword evidence="3" id="KW-1185">Reference proteome</keyword>
<evidence type="ECO:0000313" key="2">
    <source>
        <dbReference type="EMBL" id="MDG3004397.1"/>
    </source>
</evidence>
<accession>A0ABT6FA51</accession>